<dbReference type="Gene3D" id="3.30.70.2390">
    <property type="match status" value="1"/>
</dbReference>
<reference evidence="4 5" key="1">
    <citation type="journal article" date="2015" name="Nature">
        <title>rRNA introns, odd ribosomes, and small enigmatic genomes across a large radiation of phyla.</title>
        <authorList>
            <person name="Brown C.T."/>
            <person name="Hug L.A."/>
            <person name="Thomas B.C."/>
            <person name="Sharon I."/>
            <person name="Castelle C.J."/>
            <person name="Singh A."/>
            <person name="Wilkins M.J."/>
            <person name="Williams K.H."/>
            <person name="Banfield J.F."/>
        </authorList>
    </citation>
    <scope>NUCLEOTIDE SEQUENCE [LARGE SCALE GENOMIC DNA]</scope>
</reference>
<protein>
    <submittedName>
        <fullName evidence="4">Putative cell surface glycoprotein</fullName>
    </submittedName>
</protein>
<comment type="caution">
    <text evidence="4">The sequence shown here is derived from an EMBL/GenBank/DDBJ whole genome shotgun (WGS) entry which is preliminary data.</text>
</comment>
<dbReference type="InterPro" id="IPR050922">
    <property type="entry name" value="LytR/CpsA/Psr_CW_biosynth"/>
</dbReference>
<sequence length="226" mass="23557">MENEAQNNSLNPQRSDVGFPEARKEEKKSKKLPLIIVVVLVFLLLAGGGYFLLTKPSSVSDEVSEEGTTITPTQASESPTPTAGEVNKKEISIEVLNGTSISGLAGNVKTALTKLGYTDIKTGNASSKDYETTEVKFASSVPTSIKDEILAELNKTYQEVKTASGAPSGSDIQIITGFPKGHTATPTAKATVTPTAKPTGSVTTTPTTTGSVTVTPTKTPTPTPTV</sequence>
<feature type="region of interest" description="Disordered" evidence="1">
    <location>
        <begin position="1"/>
        <end position="22"/>
    </location>
</feature>
<organism evidence="4 5">
    <name type="scientific">Candidatus Woesebacteria bacterium GW2011_GWA1_37_8</name>
    <dbReference type="NCBI Taxonomy" id="1618546"/>
    <lineage>
        <taxon>Bacteria</taxon>
        <taxon>Candidatus Woeseibacteriota</taxon>
    </lineage>
</organism>
<feature type="domain" description="LytR/CpsA/Psr regulator C-terminal" evidence="3">
    <location>
        <begin position="90"/>
        <end position="176"/>
    </location>
</feature>
<feature type="compositionally biased region" description="Polar residues" evidence="1">
    <location>
        <begin position="61"/>
        <end position="81"/>
    </location>
</feature>
<name>A0A0G0HSS9_9BACT</name>
<feature type="region of interest" description="Disordered" evidence="1">
    <location>
        <begin position="61"/>
        <end position="86"/>
    </location>
</feature>
<evidence type="ECO:0000313" key="4">
    <source>
        <dbReference type="EMBL" id="KKQ46193.1"/>
    </source>
</evidence>
<dbReference type="Proteomes" id="UP000034603">
    <property type="component" value="Unassembled WGS sequence"/>
</dbReference>
<feature type="region of interest" description="Disordered" evidence="1">
    <location>
        <begin position="179"/>
        <end position="226"/>
    </location>
</feature>
<evidence type="ECO:0000256" key="2">
    <source>
        <dbReference type="SAM" id="Phobius"/>
    </source>
</evidence>
<evidence type="ECO:0000256" key="1">
    <source>
        <dbReference type="SAM" id="MobiDB-lite"/>
    </source>
</evidence>
<dbReference type="AlphaFoldDB" id="A0A0G0HSS9"/>
<dbReference type="EMBL" id="LBTR01000004">
    <property type="protein sequence ID" value="KKQ46193.1"/>
    <property type="molecule type" value="Genomic_DNA"/>
</dbReference>
<dbReference type="PANTHER" id="PTHR33392">
    <property type="entry name" value="POLYISOPRENYL-TEICHOIC ACID--PEPTIDOGLYCAN TEICHOIC ACID TRANSFERASE TAGU"/>
    <property type="match status" value="1"/>
</dbReference>
<evidence type="ECO:0000313" key="5">
    <source>
        <dbReference type="Proteomes" id="UP000034603"/>
    </source>
</evidence>
<keyword evidence="2" id="KW-0812">Transmembrane</keyword>
<dbReference type="InterPro" id="IPR027381">
    <property type="entry name" value="LytR/CpsA/Psr_C"/>
</dbReference>
<evidence type="ECO:0000259" key="3">
    <source>
        <dbReference type="Pfam" id="PF13399"/>
    </source>
</evidence>
<accession>A0A0G0HSS9</accession>
<feature type="compositionally biased region" description="Low complexity" evidence="1">
    <location>
        <begin position="183"/>
        <end position="218"/>
    </location>
</feature>
<proteinExistence type="predicted"/>
<feature type="compositionally biased region" description="Polar residues" evidence="1">
    <location>
        <begin position="1"/>
        <end position="14"/>
    </location>
</feature>
<keyword evidence="2" id="KW-0472">Membrane</keyword>
<feature type="transmembrane region" description="Helical" evidence="2">
    <location>
        <begin position="32"/>
        <end position="53"/>
    </location>
</feature>
<keyword evidence="2" id="KW-1133">Transmembrane helix</keyword>
<dbReference type="Pfam" id="PF13399">
    <property type="entry name" value="LytR_C"/>
    <property type="match status" value="1"/>
</dbReference>
<gene>
    <name evidence="4" type="ORF">US62_C0004G0006</name>
</gene>
<dbReference type="PANTHER" id="PTHR33392:SF6">
    <property type="entry name" value="POLYISOPRENYL-TEICHOIC ACID--PEPTIDOGLYCAN TEICHOIC ACID TRANSFERASE TAGU"/>
    <property type="match status" value="1"/>
</dbReference>